<dbReference type="Proteomes" id="UP000298416">
    <property type="component" value="Unassembled WGS sequence"/>
</dbReference>
<reference evidence="1" key="1">
    <citation type="submission" date="2018-01" db="EMBL/GenBank/DDBJ databases">
        <authorList>
            <person name="Mao J.F."/>
        </authorList>
    </citation>
    <scope>NUCLEOTIDE SEQUENCE</scope>
    <source>
        <strain evidence="1">Huo1</strain>
        <tissue evidence="1">Leaf</tissue>
    </source>
</reference>
<organism evidence="1">
    <name type="scientific">Salvia splendens</name>
    <name type="common">Scarlet sage</name>
    <dbReference type="NCBI Taxonomy" id="180675"/>
    <lineage>
        <taxon>Eukaryota</taxon>
        <taxon>Viridiplantae</taxon>
        <taxon>Streptophyta</taxon>
        <taxon>Embryophyta</taxon>
        <taxon>Tracheophyta</taxon>
        <taxon>Spermatophyta</taxon>
        <taxon>Magnoliopsida</taxon>
        <taxon>eudicotyledons</taxon>
        <taxon>Gunneridae</taxon>
        <taxon>Pentapetalae</taxon>
        <taxon>asterids</taxon>
        <taxon>lamiids</taxon>
        <taxon>Lamiales</taxon>
        <taxon>Lamiaceae</taxon>
        <taxon>Nepetoideae</taxon>
        <taxon>Mentheae</taxon>
        <taxon>Salviinae</taxon>
        <taxon>Salvia</taxon>
        <taxon>Salvia subgen. Calosphace</taxon>
        <taxon>core Calosphace</taxon>
    </lineage>
</organism>
<evidence type="ECO:0008006" key="3">
    <source>
        <dbReference type="Google" id="ProtNLM"/>
    </source>
</evidence>
<evidence type="ECO:0000313" key="2">
    <source>
        <dbReference type="Proteomes" id="UP000298416"/>
    </source>
</evidence>
<sequence>MSSESQASNFALCGKVPKHDGTRRGWLGAIRKELPGTHLRGNPNIQSKLNVWKKDYKSLKAILSQRGGGFNLKGNHMIHCDNMQWEKIVKNVLPGIAGKDKTNGSNAEEVKETVNKLYAQENVLPEICDKYKTNGSNVEDIEEAFNILYAKEDVLPEICGKDKTKGSNAEDVEEAVSKPYAEENVLPENFGKDKANGSNAEDIQEAVNKLYAQENVGKISAGADNNKTQENMFASDATGDNVCQGEKTTQTARQAAEDSVFHGLKTTQTALQTGRKRKAVDGMDGPLDMLKKLHQDKNAILEKLATRIGYEFDLSKVRKGIYHLWYRSEGAKLSR</sequence>
<gene>
    <name evidence="1" type="ORF">SASPL_141937</name>
</gene>
<keyword evidence="2" id="KW-1185">Reference proteome</keyword>
<proteinExistence type="predicted"/>
<name>A0A8X8WKG5_SALSN</name>
<reference evidence="1" key="2">
    <citation type="submission" date="2020-08" db="EMBL/GenBank/DDBJ databases">
        <title>Plant Genome Project.</title>
        <authorList>
            <person name="Zhang R.-G."/>
        </authorList>
    </citation>
    <scope>NUCLEOTIDE SEQUENCE</scope>
    <source>
        <strain evidence="1">Huo1</strain>
        <tissue evidence="1">Leaf</tissue>
    </source>
</reference>
<evidence type="ECO:0000313" key="1">
    <source>
        <dbReference type="EMBL" id="KAG6395808.1"/>
    </source>
</evidence>
<protein>
    <recommendedName>
        <fullName evidence="3">Myb/SANT-like domain-containing protein</fullName>
    </recommendedName>
</protein>
<comment type="caution">
    <text evidence="1">The sequence shown here is derived from an EMBL/GenBank/DDBJ whole genome shotgun (WGS) entry which is preliminary data.</text>
</comment>
<accession>A0A8X8WKG5</accession>
<dbReference type="EMBL" id="PNBA02000016">
    <property type="protein sequence ID" value="KAG6395808.1"/>
    <property type="molecule type" value="Genomic_DNA"/>
</dbReference>
<dbReference type="AlphaFoldDB" id="A0A8X8WKG5"/>